<feature type="domain" description="Tail sheath protein subtilisin-like" evidence="3">
    <location>
        <begin position="357"/>
        <end position="479"/>
    </location>
</feature>
<evidence type="ECO:0000256" key="1">
    <source>
        <dbReference type="ARBA" id="ARBA00008005"/>
    </source>
</evidence>
<dbReference type="EMBL" id="JAHESF010000020">
    <property type="protein sequence ID" value="MBT1699053.1"/>
    <property type="molecule type" value="Genomic_DNA"/>
</dbReference>
<dbReference type="InterPro" id="IPR052042">
    <property type="entry name" value="Tail_sheath_structural"/>
</dbReference>
<dbReference type="Proteomes" id="UP001319200">
    <property type="component" value="Unassembled WGS sequence"/>
</dbReference>
<evidence type="ECO:0000256" key="2">
    <source>
        <dbReference type="SAM" id="MobiDB-lite"/>
    </source>
</evidence>
<feature type="domain" description="Tail sheath protein C-terminal" evidence="4">
    <location>
        <begin position="483"/>
        <end position="587"/>
    </location>
</feature>
<dbReference type="InterPro" id="IPR035089">
    <property type="entry name" value="Phage_sheath_subtilisin"/>
</dbReference>
<dbReference type="AlphaFoldDB" id="A0AAP2GPF2"/>
<comment type="caution">
    <text evidence="5">The sequence shown here is derived from an EMBL/GenBank/DDBJ whole genome shotgun (WGS) entry which is preliminary data.</text>
</comment>
<dbReference type="Gene3D" id="3.40.50.11780">
    <property type="match status" value="2"/>
</dbReference>
<evidence type="ECO:0000313" key="6">
    <source>
        <dbReference type="Proteomes" id="UP001319200"/>
    </source>
</evidence>
<dbReference type="Pfam" id="PF04984">
    <property type="entry name" value="Phage_sheath_1"/>
    <property type="match status" value="1"/>
</dbReference>
<feature type="region of interest" description="Disordered" evidence="2">
    <location>
        <begin position="181"/>
        <end position="211"/>
    </location>
</feature>
<protein>
    <submittedName>
        <fullName evidence="5">Phage tail sheath subtilisin-like domain-containing protein</fullName>
    </submittedName>
</protein>
<dbReference type="PANTHER" id="PTHR35861">
    <property type="match status" value="1"/>
</dbReference>
<evidence type="ECO:0000313" key="5">
    <source>
        <dbReference type="EMBL" id="MBT1699053.1"/>
    </source>
</evidence>
<feature type="region of interest" description="Disordered" evidence="2">
    <location>
        <begin position="289"/>
        <end position="309"/>
    </location>
</feature>
<gene>
    <name evidence="5" type="ORF">KK083_19315</name>
</gene>
<organism evidence="5 6">
    <name type="scientific">Chryseosolibacter histidini</name>
    <dbReference type="NCBI Taxonomy" id="2782349"/>
    <lineage>
        <taxon>Bacteria</taxon>
        <taxon>Pseudomonadati</taxon>
        <taxon>Bacteroidota</taxon>
        <taxon>Cytophagia</taxon>
        <taxon>Cytophagales</taxon>
        <taxon>Chryseotaleaceae</taxon>
        <taxon>Chryseosolibacter</taxon>
    </lineage>
</organism>
<keyword evidence="6" id="KW-1185">Reference proteome</keyword>
<feature type="compositionally biased region" description="Basic and acidic residues" evidence="2">
    <location>
        <begin position="184"/>
        <end position="211"/>
    </location>
</feature>
<reference evidence="5 6" key="1">
    <citation type="submission" date="2021-05" db="EMBL/GenBank/DDBJ databases">
        <title>A Polyphasic approach of four new species of the genus Ohtaekwangia: Ohtaekwangia histidinii sp. nov., Ohtaekwangia cretensis sp. nov., Ohtaekwangia indiensis sp. nov., Ohtaekwangia reichenbachii sp. nov. from diverse environment.</title>
        <authorList>
            <person name="Octaviana S."/>
        </authorList>
    </citation>
    <scope>NUCLEOTIDE SEQUENCE [LARGE SCALE GENOMIC DNA]</scope>
    <source>
        <strain evidence="5 6">PWU4</strain>
    </source>
</reference>
<sequence>MATYKTPGVYVEEVSTLPPSVAEVSTAIPVFIGYTEKSGDLQGKPVRINTMLEFEQTFGKAYPAAFEVTLDANEQITAVTRKDGDNFLLYYSLKLYFDNGGGACYVVSTGDFSVDDPDSDDFEKALDNLRKEDEPTLIVLTDAVSLDKSEYYNLCGLALKQCAELGDRFLIADVITEAQDEDADAGKKEEATTSDSKTGDEKKPDAKKDDIQDFRNGIGTNYLRYGAAYTPYLQTLIPYYYTEETVTIPGGDSPTSSYKQADVFEVTCKGKDATKSTVKVDIVNTPAATKKSTTAATTTEGGTTPAPAAPTVQFKVTETALEITITGKGMTGTALAGKWEEWKAVSTNVPGGFGIKALPGGSAEVVAIAATTLKGVISLQAKRDSSTAQYNKIKTELAKQRVTLPPSAAIAGIYARTDRERGVWKAPANVSLISVLAPVVKISDQEQENLNIDPEAGKSINVIRSFTGKGTLVWGARTLAGNDNEWRYISVRRLFNLIEESTKKATAFAVFEPNDATTWLKVKAMIDSYLYGLWQQGALAGATAEMAYYVNVGLGKTMTTQDVLEGRMIVDIGVAAVRPAEFIVIRFMHKLQQA</sequence>
<evidence type="ECO:0000259" key="3">
    <source>
        <dbReference type="Pfam" id="PF04984"/>
    </source>
</evidence>
<name>A0AAP2GPF2_9BACT</name>
<dbReference type="RefSeq" id="WP_254166420.1">
    <property type="nucleotide sequence ID" value="NZ_JAHESF010000020.1"/>
</dbReference>
<accession>A0AAP2GPF2</accession>
<dbReference type="InterPro" id="IPR020287">
    <property type="entry name" value="Tail_sheath_C"/>
</dbReference>
<comment type="similarity">
    <text evidence="1">Belongs to the myoviridae tail sheath protein family.</text>
</comment>
<dbReference type="Pfam" id="PF17482">
    <property type="entry name" value="Phage_sheath_1C"/>
    <property type="match status" value="1"/>
</dbReference>
<dbReference type="PANTHER" id="PTHR35861:SF1">
    <property type="entry name" value="PHAGE TAIL SHEATH PROTEIN"/>
    <property type="match status" value="1"/>
</dbReference>
<proteinExistence type="inferred from homology"/>
<evidence type="ECO:0000259" key="4">
    <source>
        <dbReference type="Pfam" id="PF17482"/>
    </source>
</evidence>